<evidence type="ECO:0000256" key="2">
    <source>
        <dbReference type="ARBA" id="ARBA00023125"/>
    </source>
</evidence>
<accession>A0A4R9LRD1</accession>
<gene>
    <name evidence="5" type="ORF">EHS11_03770</name>
</gene>
<feature type="domain" description="HTH araC/xylS-type" evidence="4">
    <location>
        <begin position="22"/>
        <end position="75"/>
    </location>
</feature>
<dbReference type="OrthoDB" id="9801123at2"/>
<dbReference type="Proteomes" id="UP000298264">
    <property type="component" value="Unassembled WGS sequence"/>
</dbReference>
<evidence type="ECO:0000313" key="6">
    <source>
        <dbReference type="Proteomes" id="UP000298264"/>
    </source>
</evidence>
<dbReference type="SUPFAM" id="SSF46689">
    <property type="entry name" value="Homeodomain-like"/>
    <property type="match status" value="1"/>
</dbReference>
<protein>
    <submittedName>
        <fullName evidence="5">Helix-turn-helix domain-containing protein</fullName>
    </submittedName>
</protein>
<dbReference type="AlphaFoldDB" id="A0A4R9LRD1"/>
<dbReference type="PROSITE" id="PS01124">
    <property type="entry name" value="HTH_ARAC_FAMILY_2"/>
    <property type="match status" value="1"/>
</dbReference>
<name>A0A4R9LRD1_9LEPT</name>
<dbReference type="InterPro" id="IPR050959">
    <property type="entry name" value="MarA-like"/>
</dbReference>
<keyword evidence="1" id="KW-0805">Transcription regulation</keyword>
<dbReference type="Gene3D" id="1.10.10.60">
    <property type="entry name" value="Homeodomain-like"/>
    <property type="match status" value="1"/>
</dbReference>
<dbReference type="InterPro" id="IPR009057">
    <property type="entry name" value="Homeodomain-like_sf"/>
</dbReference>
<keyword evidence="6" id="KW-1185">Reference proteome</keyword>
<dbReference type="InterPro" id="IPR020449">
    <property type="entry name" value="Tscrpt_reg_AraC-type_HTH"/>
</dbReference>
<evidence type="ECO:0000259" key="4">
    <source>
        <dbReference type="PROSITE" id="PS01124"/>
    </source>
</evidence>
<dbReference type="GO" id="GO:0043565">
    <property type="term" value="F:sequence-specific DNA binding"/>
    <property type="evidence" value="ECO:0007669"/>
    <property type="project" value="InterPro"/>
</dbReference>
<evidence type="ECO:0000313" key="5">
    <source>
        <dbReference type="EMBL" id="TGN13358.1"/>
    </source>
</evidence>
<dbReference type="SMART" id="SM00342">
    <property type="entry name" value="HTH_ARAC"/>
    <property type="match status" value="1"/>
</dbReference>
<evidence type="ECO:0000256" key="1">
    <source>
        <dbReference type="ARBA" id="ARBA00023015"/>
    </source>
</evidence>
<dbReference type="GO" id="GO:0003700">
    <property type="term" value="F:DNA-binding transcription factor activity"/>
    <property type="evidence" value="ECO:0007669"/>
    <property type="project" value="InterPro"/>
</dbReference>
<dbReference type="PANTHER" id="PTHR47504">
    <property type="entry name" value="RIGHT ORIGIN-BINDING PROTEIN"/>
    <property type="match status" value="1"/>
</dbReference>
<keyword evidence="3" id="KW-0804">Transcription</keyword>
<dbReference type="EMBL" id="RQHV01000029">
    <property type="protein sequence ID" value="TGN13358.1"/>
    <property type="molecule type" value="Genomic_DNA"/>
</dbReference>
<dbReference type="PANTHER" id="PTHR47504:SF5">
    <property type="entry name" value="RIGHT ORIGIN-BINDING PROTEIN"/>
    <property type="match status" value="1"/>
</dbReference>
<comment type="caution">
    <text evidence="5">The sequence shown here is derived from an EMBL/GenBank/DDBJ whole genome shotgun (WGS) entry which is preliminary data.</text>
</comment>
<dbReference type="InterPro" id="IPR018060">
    <property type="entry name" value="HTH_AraC"/>
</dbReference>
<proteinExistence type="predicted"/>
<dbReference type="Pfam" id="PF12833">
    <property type="entry name" value="HTH_18"/>
    <property type="match status" value="1"/>
</dbReference>
<sequence>MPSVPYGIFKGSSGTWRDTHCYTRKRRLSEAGNELLLSKDKIIEIALKYQYESPETFLREFKKNYGTTPFQYRKSREHHIFERIDIHKNQYKNVFDGTGIEHKPMVRNQIVFVGKKFKTTRIGTV</sequence>
<dbReference type="PRINTS" id="PR00032">
    <property type="entry name" value="HTHARAC"/>
</dbReference>
<keyword evidence="2" id="KW-0238">DNA-binding</keyword>
<organism evidence="5 6">
    <name type="scientific">Leptospira ilyithenensis</name>
    <dbReference type="NCBI Taxonomy" id="2484901"/>
    <lineage>
        <taxon>Bacteria</taxon>
        <taxon>Pseudomonadati</taxon>
        <taxon>Spirochaetota</taxon>
        <taxon>Spirochaetia</taxon>
        <taxon>Leptospirales</taxon>
        <taxon>Leptospiraceae</taxon>
        <taxon>Leptospira</taxon>
    </lineage>
</organism>
<dbReference type="RefSeq" id="WP_135763082.1">
    <property type="nucleotide sequence ID" value="NZ_RQHV01000029.1"/>
</dbReference>
<evidence type="ECO:0000256" key="3">
    <source>
        <dbReference type="ARBA" id="ARBA00023163"/>
    </source>
</evidence>
<reference evidence="5" key="1">
    <citation type="journal article" date="2019" name="PLoS Negl. Trop. Dis.">
        <title>Revisiting the worldwide diversity of Leptospira species in the environment.</title>
        <authorList>
            <person name="Vincent A.T."/>
            <person name="Schiettekatte O."/>
            <person name="Bourhy P."/>
            <person name="Veyrier F.J."/>
            <person name="Picardeau M."/>
        </authorList>
    </citation>
    <scope>NUCLEOTIDE SEQUENCE [LARGE SCALE GENOMIC DNA]</scope>
    <source>
        <strain evidence="5">201400974</strain>
    </source>
</reference>